<keyword evidence="6" id="KW-0479">Metal-binding</keyword>
<dbReference type="PROSITE" id="PS50200">
    <property type="entry name" value="RA"/>
    <property type="match status" value="1"/>
</dbReference>
<dbReference type="PANTHER" id="PTHR45899">
    <property type="entry name" value="RHO GTPASE ACTIVATING PROTEIN AT 15B, ISOFORM C"/>
    <property type="match status" value="1"/>
</dbReference>
<feature type="domain" description="PH" evidence="7">
    <location>
        <begin position="104"/>
        <end position="193"/>
    </location>
</feature>
<dbReference type="SMART" id="SM00324">
    <property type="entry name" value="RhoGAP"/>
    <property type="match status" value="1"/>
</dbReference>
<feature type="domain" description="PH" evidence="7">
    <location>
        <begin position="1"/>
        <end position="89"/>
    </location>
</feature>
<evidence type="ECO:0000256" key="1">
    <source>
        <dbReference type="ARBA" id="ARBA00004496"/>
    </source>
</evidence>
<dbReference type="InterPro" id="IPR001164">
    <property type="entry name" value="ArfGAP_dom"/>
</dbReference>
<feature type="domain" description="PH" evidence="7">
    <location>
        <begin position="341"/>
        <end position="448"/>
    </location>
</feature>
<feature type="domain" description="Ras-associating" evidence="9">
    <location>
        <begin position="746"/>
        <end position="835"/>
    </location>
</feature>
<keyword evidence="4" id="KW-0597">Phosphoprotein</keyword>
<reference evidence="11" key="3">
    <citation type="submission" date="2025-09" db="UniProtKB">
        <authorList>
            <consortium name="Ensembl"/>
        </authorList>
    </citation>
    <scope>IDENTIFICATION</scope>
</reference>
<dbReference type="InterPro" id="IPR011993">
    <property type="entry name" value="PH-like_dom_sf"/>
</dbReference>
<feature type="domain" description="Arf-GAP" evidence="8">
    <location>
        <begin position="199"/>
        <end position="269"/>
    </location>
</feature>
<dbReference type="Pfam" id="PF00169">
    <property type="entry name" value="PH"/>
    <property type="match status" value="2"/>
</dbReference>
<protein>
    <submittedName>
        <fullName evidence="11">ArfGAP with RhoGAP domain, ankyrin repeat and PH domain 1</fullName>
    </submittedName>
</protein>
<dbReference type="PROSITE" id="PS50115">
    <property type="entry name" value="ARFGAP"/>
    <property type="match status" value="1"/>
</dbReference>
<dbReference type="InterPro" id="IPR052227">
    <property type="entry name" value="Arf-Rho-GAP_ANK-PH_domain"/>
</dbReference>
<evidence type="ECO:0000256" key="3">
    <source>
        <dbReference type="ARBA" id="ARBA00022490"/>
    </source>
</evidence>
<dbReference type="InterPro" id="IPR037858">
    <property type="entry name" value="RhoGAP_ARAP"/>
</dbReference>
<dbReference type="Proteomes" id="UP000005207">
    <property type="component" value="Linkage group LG14"/>
</dbReference>
<dbReference type="PROSITE" id="PS50238">
    <property type="entry name" value="RHOGAP"/>
    <property type="match status" value="1"/>
</dbReference>
<keyword evidence="12" id="KW-1185">Reference proteome</keyword>
<dbReference type="PRINTS" id="PR00405">
    <property type="entry name" value="REVINTRACTNG"/>
</dbReference>
<dbReference type="GO" id="GO:0007165">
    <property type="term" value="P:signal transduction"/>
    <property type="evidence" value="ECO:0007669"/>
    <property type="project" value="InterPro"/>
</dbReference>
<gene>
    <name evidence="11" type="primary">ARAP1</name>
</gene>
<dbReference type="Gene3D" id="1.10.220.150">
    <property type="entry name" value="Arf GTPase activating protein"/>
    <property type="match status" value="1"/>
</dbReference>
<feature type="domain" description="Rho-GAP" evidence="10">
    <location>
        <begin position="558"/>
        <end position="736"/>
    </location>
</feature>
<evidence type="ECO:0000313" key="11">
    <source>
        <dbReference type="Ensembl" id="ENSONIP00000078210.1"/>
    </source>
</evidence>
<dbReference type="Gene3D" id="2.30.29.30">
    <property type="entry name" value="Pleckstrin-homology domain (PH domain)/Phosphotyrosine-binding domain (PTB)"/>
    <property type="match status" value="3"/>
</dbReference>
<dbReference type="Gene3D" id="1.10.555.10">
    <property type="entry name" value="Rho GTPase activation protein"/>
    <property type="match status" value="1"/>
</dbReference>
<dbReference type="CDD" id="cd13256">
    <property type="entry name" value="PH3_ARAP"/>
    <property type="match status" value="1"/>
</dbReference>
<dbReference type="SMART" id="SM00233">
    <property type="entry name" value="PH"/>
    <property type="match status" value="4"/>
</dbReference>
<evidence type="ECO:0000256" key="2">
    <source>
        <dbReference type="ARBA" id="ARBA00022468"/>
    </source>
</evidence>
<dbReference type="GO" id="GO:0008270">
    <property type="term" value="F:zinc ion binding"/>
    <property type="evidence" value="ECO:0007669"/>
    <property type="project" value="UniProtKB-KW"/>
</dbReference>
<dbReference type="GO" id="GO:0005737">
    <property type="term" value="C:cytoplasm"/>
    <property type="evidence" value="ECO:0007669"/>
    <property type="project" value="UniProtKB-SubCell"/>
</dbReference>
<evidence type="ECO:0000259" key="7">
    <source>
        <dbReference type="PROSITE" id="PS50003"/>
    </source>
</evidence>
<dbReference type="GO" id="GO:0008360">
    <property type="term" value="P:regulation of cell shape"/>
    <property type="evidence" value="ECO:0007669"/>
    <property type="project" value="TreeGrafter"/>
</dbReference>
<dbReference type="InterPro" id="IPR001849">
    <property type="entry name" value="PH_domain"/>
</dbReference>
<evidence type="ECO:0000256" key="6">
    <source>
        <dbReference type="PROSITE-ProRule" id="PRU00288"/>
    </source>
</evidence>
<evidence type="ECO:0000256" key="4">
    <source>
        <dbReference type="ARBA" id="ARBA00022553"/>
    </source>
</evidence>
<evidence type="ECO:0000256" key="5">
    <source>
        <dbReference type="ARBA" id="ARBA00022737"/>
    </source>
</evidence>
<dbReference type="InterPro" id="IPR000159">
    <property type="entry name" value="RA_dom"/>
</dbReference>
<accession>A0A669EYM2</accession>
<dbReference type="PROSITE" id="PS50003">
    <property type="entry name" value="PH_DOMAIN"/>
    <property type="match status" value="3"/>
</dbReference>
<proteinExistence type="predicted"/>
<dbReference type="SUPFAM" id="SSF50729">
    <property type="entry name" value="PH domain-like"/>
    <property type="match status" value="4"/>
</dbReference>
<keyword evidence="6" id="KW-0862">Zinc</keyword>
<dbReference type="SUPFAM" id="SSF48350">
    <property type="entry name" value="GTPase activation domain, GAP"/>
    <property type="match status" value="1"/>
</dbReference>
<evidence type="ECO:0000259" key="9">
    <source>
        <dbReference type="PROSITE" id="PS50200"/>
    </source>
</evidence>
<dbReference type="GO" id="GO:0005547">
    <property type="term" value="F:phosphatidylinositol-3,4,5-trisphosphate binding"/>
    <property type="evidence" value="ECO:0007669"/>
    <property type="project" value="InterPro"/>
</dbReference>
<dbReference type="AlphaFoldDB" id="A0A669EYM2"/>
<dbReference type="InterPro" id="IPR000198">
    <property type="entry name" value="RhoGAP_dom"/>
</dbReference>
<dbReference type="Pfam" id="PF00620">
    <property type="entry name" value="RhoGAP"/>
    <property type="match status" value="1"/>
</dbReference>
<name>A0A669EYM2_ORENI</name>
<dbReference type="Pfam" id="PF00788">
    <property type="entry name" value="RA"/>
    <property type="match status" value="1"/>
</dbReference>
<dbReference type="GO" id="GO:0005096">
    <property type="term" value="F:GTPase activator activity"/>
    <property type="evidence" value="ECO:0007669"/>
    <property type="project" value="UniProtKB-KW"/>
</dbReference>
<organism evidence="11 12">
    <name type="scientific">Oreochromis niloticus</name>
    <name type="common">Nile tilapia</name>
    <name type="synonym">Tilapia nilotica</name>
    <dbReference type="NCBI Taxonomy" id="8128"/>
    <lineage>
        <taxon>Eukaryota</taxon>
        <taxon>Metazoa</taxon>
        <taxon>Chordata</taxon>
        <taxon>Craniata</taxon>
        <taxon>Vertebrata</taxon>
        <taxon>Euteleostomi</taxon>
        <taxon>Actinopterygii</taxon>
        <taxon>Neopterygii</taxon>
        <taxon>Teleostei</taxon>
        <taxon>Neoteleostei</taxon>
        <taxon>Acanthomorphata</taxon>
        <taxon>Ovalentaria</taxon>
        <taxon>Cichlomorphae</taxon>
        <taxon>Cichliformes</taxon>
        <taxon>Cichlidae</taxon>
        <taxon>African cichlids</taxon>
        <taxon>Pseudocrenilabrinae</taxon>
        <taxon>Oreochromini</taxon>
        <taxon>Oreochromis</taxon>
    </lineage>
</organism>
<evidence type="ECO:0000259" key="8">
    <source>
        <dbReference type="PROSITE" id="PS50115"/>
    </source>
</evidence>
<dbReference type="Ensembl" id="ENSONIT00000049986.1">
    <property type="protein sequence ID" value="ENSONIP00000078210.1"/>
    <property type="gene ID" value="ENSONIG00000016723.2"/>
</dbReference>
<sequence length="971" mass="110419">MGWLDKNPPQGAIYYQRRWVKLDADYLRYFDTDKDVYSKGIISTAFITNVTTVGELKFEVVTNNRTFIFRAESEAERNEWVTVLQDCTSGRQRHTVMNPGSPLAPDYQGYLELKGLRSKLYTVVASDKVFLYKNIDDYRIGLGITSIEMNVGNIKVSDRRSFDLTTPYRIFSFIAESEQMREQWVNAMRDAIGEALSNSEVAERIWAESSNSLCADCEASKPEWAAINLCVVVCKQCAGEHRGLGPSISKVRSLKMDKKVWTEELIQALCINVQCSDVLETLSLIFCGADVNCSAGLDSQPTPLSLATAHSQPLQAELLNHNLNTEEVDAMDPEPYPLPPSVSHNGFLFKTGSMARPVTERKAKEEFSRRWCTLNDGVFSYYESDKNSNPNGALKASEIVCLAVDNDDKHGYDCTFEIYSESERLYLFGTDDSEVRSQWVKSIAKTFIPVSAEPLLRLSFERIGKLMCKDGLNLQRSKVGWFALEGSVLHVYLEGSQVEEIHLRKLNELSIQQDNEVMVLVGKGRTLYIEGKRKLDFSCWCTAIQAAAGSGGDTLHEQQLTETDIPVIVDSCINYITQCGMVSEGIYRKSGVNSRVAALCERFRRDARSLCLREGEHQVDDVSNTLKRFFRELDEGVFTKQEFQSWLSTASKTIQDESTKISEYKHLLNKLPHVNKATLQALINHLYCVQHFSDENQMNNHNLAIVFGPTLFQTDGKDYAAGRAIEDLIEHYKLIFEVSPPSERGGDFICTVYLEEKAPSAEKHVKIPGSMTALELTLEILDQRNIPIKDKDYWSCWEICCKEEMERPLHYQERVLPIVHSVGTESHLLIKKHPAMEAITLYLGAKHLGFGPHQMYKDVRSNRPEREWPVKNLKVYLGIKKKLRPPTWYLCCETQSEMREWYATFLSIQYDGNVWPQDGLQHKRVSRELPDTRHGNVSLIPLRGSENEMRNSVAAFSQDQLAVSQSTNHWE</sequence>
<reference evidence="12" key="1">
    <citation type="submission" date="2012-01" db="EMBL/GenBank/DDBJ databases">
        <title>The Genome Sequence of Oreochromis niloticus (Nile Tilapia).</title>
        <authorList>
            <consortium name="Broad Institute Genome Assembly Team"/>
            <consortium name="Broad Institute Sequencing Platform"/>
            <person name="Di Palma F."/>
            <person name="Johnson J."/>
            <person name="Lander E.S."/>
            <person name="Lindblad-Toh K."/>
        </authorList>
    </citation>
    <scope>NUCLEOTIDE SEQUENCE [LARGE SCALE GENOMIC DNA]</scope>
</reference>
<dbReference type="FunFam" id="2.30.29.30:FF:000170">
    <property type="entry name" value="Arf-GAP with Rho-GAP domain, ANK repeat and PH domain-containing protein 1"/>
    <property type="match status" value="1"/>
</dbReference>
<dbReference type="PANTHER" id="PTHR45899:SF3">
    <property type="entry name" value="ARF-GAP WITH RHO-GAP DOMAIN, ANK REPEAT AND PH DOMAIN-CONTAINING PROTEIN 1"/>
    <property type="match status" value="1"/>
</dbReference>
<dbReference type="Pfam" id="PF01412">
    <property type="entry name" value="ArfGap"/>
    <property type="match status" value="1"/>
</dbReference>
<dbReference type="GeneTree" id="ENSGT00940000157424"/>
<dbReference type="Gene3D" id="3.10.20.90">
    <property type="entry name" value="Phosphatidylinositol 3-kinase Catalytic Subunit, Chain A, domain 1"/>
    <property type="match status" value="1"/>
</dbReference>
<evidence type="ECO:0000313" key="12">
    <source>
        <dbReference type="Proteomes" id="UP000005207"/>
    </source>
</evidence>
<dbReference type="InterPro" id="IPR037278">
    <property type="entry name" value="ARFGAP/RecO"/>
</dbReference>
<keyword evidence="2" id="KW-0343">GTPase activation</keyword>
<keyword evidence="3" id="KW-0963">Cytoplasm</keyword>
<dbReference type="SMART" id="SM00105">
    <property type="entry name" value="ArfGap"/>
    <property type="match status" value="1"/>
</dbReference>
<comment type="subcellular location">
    <subcellularLocation>
        <location evidence="1">Cytoplasm</location>
    </subcellularLocation>
</comment>
<keyword evidence="6" id="KW-0863">Zinc-finger</keyword>
<keyword evidence="5" id="KW-0677">Repeat</keyword>
<dbReference type="CDD" id="cd04385">
    <property type="entry name" value="RhoGAP_ARAP"/>
    <property type="match status" value="1"/>
</dbReference>
<reference evidence="11" key="2">
    <citation type="submission" date="2025-08" db="UniProtKB">
        <authorList>
            <consortium name="Ensembl"/>
        </authorList>
    </citation>
    <scope>IDENTIFICATION</scope>
</reference>
<dbReference type="InterPro" id="IPR038508">
    <property type="entry name" value="ArfGAP_dom_sf"/>
</dbReference>
<dbReference type="SUPFAM" id="SSF57863">
    <property type="entry name" value="ArfGap/RecO-like zinc finger"/>
    <property type="match status" value="1"/>
</dbReference>
<dbReference type="InterPro" id="IPR008936">
    <property type="entry name" value="Rho_GTPase_activation_prot"/>
</dbReference>
<evidence type="ECO:0000259" key="10">
    <source>
        <dbReference type="PROSITE" id="PS50238"/>
    </source>
</evidence>